<dbReference type="EMBL" id="MTYI01000048">
    <property type="protein sequence ID" value="PNP56202.1"/>
    <property type="molecule type" value="Genomic_DNA"/>
</dbReference>
<name>A0A2K0UEK9_TRIHA</name>
<sequence>MENDNTMLSMPYGGTSGPEVAHENSTNNGNAGFQDATMPGNPATSDPTPEECAYADEITEMYNVMLSFRSLDDNILDCPFSMEVSRLKGLVTTDGSNDAPTPEDVLEVLRYMNKDIQKTLAELMTFSMSPQRRQIKKLVEQQKLVANELKKDSSWAKSYRTHVDNQGTMYVLENDLTNPRLGKLEYEFLMKILKAPRKHYIWKKAADRILPLLSPDGPPLAREVLAILTECLDTTRLDQKKLDRLQDEECKLDNYLGDWLPHTICRILGKDIEDGADWGEKELQNRFGEETFIISRFLIDMRFLEDQLEKQFLAKFLKHVPLYSLLIPMLSLQQQDIEDEIEYLRKKVEILDANQD</sequence>
<organism evidence="2 3">
    <name type="scientific">Trichoderma harzianum</name>
    <name type="common">Hypocrea lixii</name>
    <dbReference type="NCBI Taxonomy" id="5544"/>
    <lineage>
        <taxon>Eukaryota</taxon>
        <taxon>Fungi</taxon>
        <taxon>Dikarya</taxon>
        <taxon>Ascomycota</taxon>
        <taxon>Pezizomycotina</taxon>
        <taxon>Sordariomycetes</taxon>
        <taxon>Hypocreomycetidae</taxon>
        <taxon>Hypocreales</taxon>
        <taxon>Hypocreaceae</taxon>
        <taxon>Trichoderma</taxon>
    </lineage>
</organism>
<evidence type="ECO:0000313" key="2">
    <source>
        <dbReference type="EMBL" id="PNP56202.1"/>
    </source>
</evidence>
<protein>
    <submittedName>
        <fullName evidence="2">Uncharacterized protein</fullName>
    </submittedName>
</protein>
<comment type="caution">
    <text evidence="2">The sequence shown here is derived from an EMBL/GenBank/DDBJ whole genome shotgun (WGS) entry which is preliminary data.</text>
</comment>
<accession>A0A2K0UEK9</accession>
<proteinExistence type="predicted"/>
<dbReference type="Proteomes" id="UP000236290">
    <property type="component" value="Unassembled WGS sequence"/>
</dbReference>
<dbReference type="OrthoDB" id="10538593at2759"/>
<dbReference type="AlphaFoldDB" id="A0A2K0UEK9"/>
<reference evidence="2 3" key="1">
    <citation type="submission" date="2017-02" db="EMBL/GenBank/DDBJ databases">
        <title>Genomes of Trichoderma spp. with biocontrol activity.</title>
        <authorList>
            <person name="Gardiner D."/>
            <person name="Kazan K."/>
            <person name="Vos C."/>
            <person name="Harvey P."/>
        </authorList>
    </citation>
    <scope>NUCLEOTIDE SEQUENCE [LARGE SCALE GENOMIC DNA]</scope>
    <source>
        <strain evidence="2 3">Tr1</strain>
    </source>
</reference>
<feature type="region of interest" description="Disordered" evidence="1">
    <location>
        <begin position="1"/>
        <end position="50"/>
    </location>
</feature>
<evidence type="ECO:0000256" key="1">
    <source>
        <dbReference type="SAM" id="MobiDB-lite"/>
    </source>
</evidence>
<gene>
    <name evidence="2" type="ORF">THARTR1_03727</name>
</gene>
<evidence type="ECO:0000313" key="3">
    <source>
        <dbReference type="Proteomes" id="UP000236290"/>
    </source>
</evidence>